<accession>A0ABW7NZH5</accession>
<organism evidence="2 3">
    <name type="scientific">Oceanimonas smirnovii</name>
    <dbReference type="NCBI Taxonomy" id="264574"/>
    <lineage>
        <taxon>Bacteria</taxon>
        <taxon>Pseudomonadati</taxon>
        <taxon>Pseudomonadota</taxon>
        <taxon>Gammaproteobacteria</taxon>
        <taxon>Aeromonadales</taxon>
        <taxon>Aeromonadaceae</taxon>
        <taxon>Oceanimonas</taxon>
    </lineage>
</organism>
<dbReference type="PANTHER" id="PTHR32432">
    <property type="entry name" value="CELL DIVISION PROTEIN FTSA-RELATED"/>
    <property type="match status" value="1"/>
</dbReference>
<dbReference type="InterPro" id="IPR003494">
    <property type="entry name" value="SHS2_FtsA"/>
</dbReference>
<dbReference type="SMART" id="SM00842">
    <property type="entry name" value="FtsA"/>
    <property type="match status" value="1"/>
</dbReference>
<dbReference type="NCBIfam" id="TIGR01175">
    <property type="entry name" value="pilM"/>
    <property type="match status" value="1"/>
</dbReference>
<dbReference type="PANTHER" id="PTHR32432:SF3">
    <property type="entry name" value="ETHANOLAMINE UTILIZATION PROTEIN EUTJ"/>
    <property type="match status" value="1"/>
</dbReference>
<evidence type="ECO:0000313" key="2">
    <source>
        <dbReference type="EMBL" id="MFH7564544.1"/>
    </source>
</evidence>
<dbReference type="InterPro" id="IPR005883">
    <property type="entry name" value="PilM"/>
</dbReference>
<dbReference type="Gene3D" id="3.30.420.40">
    <property type="match status" value="2"/>
</dbReference>
<evidence type="ECO:0000313" key="3">
    <source>
        <dbReference type="Proteomes" id="UP001610706"/>
    </source>
</evidence>
<dbReference type="InterPro" id="IPR050696">
    <property type="entry name" value="FtsA/MreB"/>
</dbReference>
<dbReference type="SUPFAM" id="SSF53067">
    <property type="entry name" value="Actin-like ATPase domain"/>
    <property type="match status" value="2"/>
</dbReference>
<sequence>MFSLLRMRDTEWMVGVDLGSANLKAVVLKGRPEHMQLAAMAMVPAPVHSMVDHQIQDIAAVGEALRRLRRELGSRAGVAATAVSGSNVTSKIIALPRGLTDEELEQQISLEAEQHISSSLADISLDFERLGTNPQRPDRENILLSAARKESIASRVSALELAGWRVQVMDIGIHALARAAHALLASERIGVQRLALADIGAECLSFGVLEQGELIHSRLNHFGGADLTRELSELTGLPFAQAEAAKLDHTLPAELQENASQQHINNVLQHLRRNMHLFNSGTDSRPPQALFLSGGASQLPQLAAVLEQKLAIPVLQPRFDRLLGGSEQDYPGAAACTIALGLALRSFTPCPV</sequence>
<dbReference type="InterPro" id="IPR043129">
    <property type="entry name" value="ATPase_NBD"/>
</dbReference>
<dbReference type="EMBL" id="JBGFTR010000004">
    <property type="protein sequence ID" value="MFH7564544.1"/>
    <property type="molecule type" value="Genomic_DNA"/>
</dbReference>
<dbReference type="PIRSF" id="PIRSF019169">
    <property type="entry name" value="PilM"/>
    <property type="match status" value="1"/>
</dbReference>
<proteinExistence type="predicted"/>
<comment type="caution">
    <text evidence="2">The sequence shown here is derived from an EMBL/GenBank/DDBJ whole genome shotgun (WGS) entry which is preliminary data.</text>
</comment>
<reference evidence="2 3" key="1">
    <citation type="submission" date="2024-08" db="EMBL/GenBank/DDBJ databases">
        <title>Oceanimonas smirnovii Genome sequencing and assembly.</title>
        <authorList>
            <person name="Tang B."/>
        </authorList>
    </citation>
    <scope>NUCLEOTIDE SEQUENCE [LARGE SCALE GENOMIC DNA]</scope>
    <source>
        <strain evidence="2 3">OS2020-119</strain>
    </source>
</reference>
<dbReference type="Pfam" id="PF11104">
    <property type="entry name" value="PilM_2"/>
    <property type="match status" value="1"/>
</dbReference>
<gene>
    <name evidence="2" type="primary">pilM</name>
    <name evidence="2" type="ORF">AB9R89_04310</name>
</gene>
<evidence type="ECO:0000259" key="1">
    <source>
        <dbReference type="SMART" id="SM00842"/>
    </source>
</evidence>
<name>A0ABW7NZH5_9GAMM</name>
<keyword evidence="3" id="KW-1185">Reference proteome</keyword>
<protein>
    <submittedName>
        <fullName evidence="2">Type IV pilus assembly protein PilM</fullName>
    </submittedName>
</protein>
<feature type="domain" description="SHS2" evidence="1">
    <location>
        <begin position="13"/>
        <end position="180"/>
    </location>
</feature>
<dbReference type="RefSeq" id="WP_395544995.1">
    <property type="nucleotide sequence ID" value="NZ_CP166302.1"/>
</dbReference>
<dbReference type="Gene3D" id="3.30.1490.300">
    <property type="match status" value="1"/>
</dbReference>
<dbReference type="CDD" id="cd24049">
    <property type="entry name" value="ASKHA_NBD_PilM"/>
    <property type="match status" value="1"/>
</dbReference>
<dbReference type="Proteomes" id="UP001610706">
    <property type="component" value="Unassembled WGS sequence"/>
</dbReference>